<dbReference type="AlphaFoldDB" id="A0A5U4CQN2"/>
<dbReference type="EMBL" id="AAGMUQ010000023">
    <property type="protein sequence ID" value="EBP8539710.1"/>
    <property type="molecule type" value="Genomic_DNA"/>
</dbReference>
<proteinExistence type="predicted"/>
<organism evidence="1">
    <name type="scientific">Salmonella enterica</name>
    <name type="common">Salmonella choleraesuis</name>
    <dbReference type="NCBI Taxonomy" id="28901"/>
    <lineage>
        <taxon>Bacteria</taxon>
        <taxon>Pseudomonadati</taxon>
        <taxon>Pseudomonadota</taxon>
        <taxon>Gammaproteobacteria</taxon>
        <taxon>Enterobacterales</taxon>
        <taxon>Enterobacteriaceae</taxon>
        <taxon>Salmonella</taxon>
    </lineage>
</organism>
<protein>
    <submittedName>
        <fullName evidence="1">Uncharacterized protein</fullName>
    </submittedName>
</protein>
<evidence type="ECO:0000313" key="1">
    <source>
        <dbReference type="EMBL" id="EBP8539710.1"/>
    </source>
</evidence>
<accession>A0A5U4CQN2</accession>
<gene>
    <name evidence="1" type="ORF">AMM99_24535</name>
</gene>
<sequence length="98" mass="10147">MMKELTNVQLAAVSGGSDNTAGCSAAYWGMNGGKAGGGFTGGAGYAAGSAIAWYALGCDKMDLEKIQNYNPASDTSANEAFIPKPNWNESMTQWHGGF</sequence>
<reference evidence="1" key="1">
    <citation type="submission" date="2018-07" db="EMBL/GenBank/DDBJ databases">
        <authorList>
            <consortium name="PulseNet: The National Subtyping Network for Foodborne Disease Surveillance"/>
            <person name="Tarr C.L."/>
            <person name="Trees E."/>
            <person name="Katz L.S."/>
            <person name="Carleton-Romer H.A."/>
            <person name="Stroika S."/>
            <person name="Kucerova Z."/>
            <person name="Roache K.F."/>
            <person name="Sabol A.L."/>
            <person name="Besser J."/>
            <person name="Gerner-Smidt P."/>
        </authorList>
    </citation>
    <scope>NUCLEOTIDE SEQUENCE</scope>
    <source>
        <strain evidence="1">2015K-0757</strain>
    </source>
</reference>
<name>A0A5U4CQN2_SALER</name>
<comment type="caution">
    <text evidence="1">The sequence shown here is derived from an EMBL/GenBank/DDBJ whole genome shotgun (WGS) entry which is preliminary data.</text>
</comment>